<name>A0ABV1N5Y2_9GAMM</name>
<dbReference type="Gene3D" id="3.40.50.720">
    <property type="entry name" value="NAD(P)-binding Rossmann-like Domain"/>
    <property type="match status" value="1"/>
</dbReference>
<dbReference type="PRINTS" id="PR00081">
    <property type="entry name" value="GDHRDH"/>
</dbReference>
<dbReference type="PANTHER" id="PTHR44147:SF2">
    <property type="entry name" value="DEHYDROGENASE_REDUCTASE SDR FAMILY MEMBER 1"/>
    <property type="match status" value="1"/>
</dbReference>
<proteinExistence type="predicted"/>
<comment type="caution">
    <text evidence="1">The sequence shown here is derived from an EMBL/GenBank/DDBJ whole genome shotgun (WGS) entry which is preliminary data.</text>
</comment>
<evidence type="ECO:0000313" key="1">
    <source>
        <dbReference type="EMBL" id="MEQ6889130.1"/>
    </source>
</evidence>
<reference evidence="1 2" key="1">
    <citation type="submission" date="2024-05" db="EMBL/GenBank/DDBJ databases">
        <title>Halomonas sp. CS7 16S ribosomal RNA gene Genome sequencing and assembly.</title>
        <authorList>
            <person name="Yook S."/>
        </authorList>
    </citation>
    <scope>NUCLEOTIDE SEQUENCE [LARGE SCALE GENOMIC DNA]</scope>
    <source>
        <strain evidence="1 2">CS7</strain>
    </source>
</reference>
<dbReference type="Pfam" id="PF00106">
    <property type="entry name" value="adh_short"/>
    <property type="match status" value="1"/>
</dbReference>
<dbReference type="Proteomes" id="UP001472978">
    <property type="component" value="Unassembled WGS sequence"/>
</dbReference>
<dbReference type="PANTHER" id="PTHR44147">
    <property type="entry name" value="DEHYDROGENASE/REDUCTASE SDR FAMILY MEMBER 1"/>
    <property type="match status" value="1"/>
</dbReference>
<dbReference type="InterPro" id="IPR002347">
    <property type="entry name" value="SDR_fam"/>
</dbReference>
<accession>A0ABV1N5Y2</accession>
<dbReference type="InterPro" id="IPR036291">
    <property type="entry name" value="NAD(P)-bd_dom_sf"/>
</dbReference>
<organism evidence="1 2">
    <name type="scientific">Halomonas pelophila</name>
    <dbReference type="NCBI Taxonomy" id="3151122"/>
    <lineage>
        <taxon>Bacteria</taxon>
        <taxon>Pseudomonadati</taxon>
        <taxon>Pseudomonadota</taxon>
        <taxon>Gammaproteobacteria</taxon>
        <taxon>Oceanospirillales</taxon>
        <taxon>Halomonadaceae</taxon>
        <taxon>Halomonas</taxon>
    </lineage>
</organism>
<dbReference type="RefSeq" id="WP_349758662.1">
    <property type="nucleotide sequence ID" value="NZ_JBEGCI010000008.1"/>
</dbReference>
<dbReference type="SUPFAM" id="SSF51735">
    <property type="entry name" value="NAD(P)-binding Rossmann-fold domains"/>
    <property type="match status" value="1"/>
</dbReference>
<gene>
    <name evidence="1" type="ORF">ABE957_10640</name>
</gene>
<dbReference type="EMBL" id="JBEGCI010000008">
    <property type="protein sequence ID" value="MEQ6889130.1"/>
    <property type="molecule type" value="Genomic_DNA"/>
</dbReference>
<protein>
    <submittedName>
        <fullName evidence="1">SDR family NAD(P)-dependent oxidoreductase</fullName>
    </submittedName>
</protein>
<sequence length="288" mass="29871">MQDIARRLQGKICVVTGASRGVGRGIALSLGAAGATVYVTGRTRQEGEAPLPGTVGATAAEVTRRGGHGIAVACDHADDAQVEALFAQVGREQGRLDLLVNNALTVPEALVAPGPFWDKPLAMSALLDVGLRSSYVSSYFAAPLMLAGGGLIAFTSAPGARCYMHGPAYGAGKAGIDKMAFDMAHDLRPHGVATVSLWLGVVATERTAAVLAAEPRKYGRVVPESAEFPGRVLAAFYADPERQARSGGVYYAAELARELGVVDLDGRQPPSYRAALGGPLPFSDAVVE</sequence>
<evidence type="ECO:0000313" key="2">
    <source>
        <dbReference type="Proteomes" id="UP001472978"/>
    </source>
</evidence>
<keyword evidence="2" id="KW-1185">Reference proteome</keyword>